<dbReference type="InterPro" id="IPR002201">
    <property type="entry name" value="Glyco_trans_9"/>
</dbReference>
<dbReference type="AlphaFoldDB" id="V2QC78"/>
<dbReference type="Proteomes" id="UP000017429">
    <property type="component" value="Chromosome"/>
</dbReference>
<dbReference type="CDD" id="cd03789">
    <property type="entry name" value="GT9_LPS_heptosyltransferase"/>
    <property type="match status" value="1"/>
</dbReference>
<protein>
    <submittedName>
        <fullName evidence="3">ADP-heptose--LPS heptosyltransferase 2</fullName>
        <ecNumber evidence="3">2.-.-.-</ecNumber>
    </submittedName>
</protein>
<dbReference type="Pfam" id="PF01075">
    <property type="entry name" value="Glyco_transf_9"/>
    <property type="match status" value="1"/>
</dbReference>
<dbReference type="EMBL" id="CP097562">
    <property type="protein sequence ID" value="USF24243.1"/>
    <property type="molecule type" value="Genomic_DNA"/>
</dbReference>
<dbReference type="GO" id="GO:0008713">
    <property type="term" value="F:ADP-heptose-lipopolysaccharide heptosyltransferase activity"/>
    <property type="evidence" value="ECO:0007669"/>
    <property type="project" value="TreeGrafter"/>
</dbReference>
<reference evidence="3" key="1">
    <citation type="journal article" date="2014" name="Genome Announc.">
        <title>Draft genome sequences of the altered schaedler flora, a defined bacterial community from gnotobiotic mice.</title>
        <authorList>
            <person name="Wannemuehler M.J."/>
            <person name="Overstreet A.M."/>
            <person name="Ward D.V."/>
            <person name="Phillips G.J."/>
        </authorList>
    </citation>
    <scope>NUCLEOTIDE SEQUENCE</scope>
    <source>
        <strain evidence="3">ASF457</strain>
    </source>
</reference>
<dbReference type="SUPFAM" id="SSF53756">
    <property type="entry name" value="UDP-Glycosyltransferase/glycogen phosphorylase"/>
    <property type="match status" value="1"/>
</dbReference>
<keyword evidence="1" id="KW-0328">Glycosyltransferase</keyword>
<keyword evidence="4" id="KW-1185">Reference proteome</keyword>
<dbReference type="EC" id="2.-.-.-" evidence="3"/>
<dbReference type="eggNOG" id="COG0859">
    <property type="taxonomic scope" value="Bacteria"/>
</dbReference>
<proteinExistence type="predicted"/>
<dbReference type="KEGG" id="msch:N508_001326"/>
<reference evidence="3" key="2">
    <citation type="submission" date="2022-05" db="EMBL/GenBank/DDBJ databases">
        <authorList>
            <person name="Proctor A.L."/>
            <person name="Phillips G.J."/>
            <person name="Wannemuehler M.J."/>
        </authorList>
    </citation>
    <scope>NUCLEOTIDE SEQUENCE</scope>
    <source>
        <strain evidence="3">ASF457</strain>
    </source>
</reference>
<evidence type="ECO:0000256" key="2">
    <source>
        <dbReference type="ARBA" id="ARBA00022679"/>
    </source>
</evidence>
<dbReference type="PANTHER" id="PTHR30160">
    <property type="entry name" value="TETRAACYLDISACCHARIDE 4'-KINASE-RELATED"/>
    <property type="match status" value="1"/>
</dbReference>
<dbReference type="RefSeq" id="WP_023275611.1">
    <property type="nucleotide sequence ID" value="NZ_CP097562.1"/>
</dbReference>
<evidence type="ECO:0000256" key="1">
    <source>
        <dbReference type="ARBA" id="ARBA00022676"/>
    </source>
</evidence>
<sequence>MKEILIVRFSSLGDIVLLTGVLKYVKENIAEDIAIDLLTYFHFAGVLQDYPYIRNIYTIKKGASLIDLNETVSTMPNYDAVFDLHNNIRSAFVRFISSCKSYVYDKNSLGRRLYVKKRLCRSKLQEHTVIKYFKPFMKAFKLDMPDIELLRPYLPFPNIEKNNSLKNAVIHPFASKATKEWPFFAELGCMLSDDGLNVIYIGNGEMNIPACADDKTGKVSLSALIEFIAQADVFITTDSGPLHIATALNIPTIAIFGPTTKELGFYPPFKNTKVIEYVGLKCRPCHIHGSSCCYKKHFKCMLDIGVEEVRYHVNNILSNNPKMQD</sequence>
<dbReference type="OrthoDB" id="9768048at2"/>
<keyword evidence="2 3" id="KW-0808">Transferase</keyword>
<name>V2QC78_9BACT</name>
<accession>V2QC78</accession>
<dbReference type="GO" id="GO:0005829">
    <property type="term" value="C:cytosol"/>
    <property type="evidence" value="ECO:0007669"/>
    <property type="project" value="TreeGrafter"/>
</dbReference>
<evidence type="ECO:0000313" key="4">
    <source>
        <dbReference type="Proteomes" id="UP000017429"/>
    </source>
</evidence>
<reference evidence="3" key="3">
    <citation type="submission" date="2022-06" db="EMBL/GenBank/DDBJ databases">
        <title>Resources to Facilitate Use of the Altered Schaedler Flora (ASF) Mouse Model to Study Microbiome Function.</title>
        <authorList>
            <person name="Proctor A."/>
            <person name="Parvinroo S."/>
            <person name="Richie T."/>
            <person name="Jia X."/>
            <person name="Lee S.T.M."/>
            <person name="Karp P.D."/>
            <person name="Paley S."/>
            <person name="Kostic A.D."/>
            <person name="Pierre J.F."/>
            <person name="Wannemuehler M.J."/>
            <person name="Phillips G.J."/>
        </authorList>
    </citation>
    <scope>NUCLEOTIDE SEQUENCE</scope>
    <source>
        <strain evidence="3">ASF457</strain>
    </source>
</reference>
<gene>
    <name evidence="3" type="primary">rfaF_2</name>
    <name evidence="3" type="ORF">N508_001326</name>
</gene>
<dbReference type="GO" id="GO:0009244">
    <property type="term" value="P:lipopolysaccharide core region biosynthetic process"/>
    <property type="evidence" value="ECO:0007669"/>
    <property type="project" value="TreeGrafter"/>
</dbReference>
<evidence type="ECO:0000313" key="3">
    <source>
        <dbReference type="EMBL" id="USF24243.1"/>
    </source>
</evidence>
<dbReference type="Gene3D" id="3.40.50.2000">
    <property type="entry name" value="Glycogen Phosphorylase B"/>
    <property type="match status" value="2"/>
</dbReference>
<dbReference type="InterPro" id="IPR051199">
    <property type="entry name" value="LPS_LOS_Heptosyltrfase"/>
</dbReference>
<organism evidence="3 4">
    <name type="scientific">Mucispirillum schaedleri ASF457</name>
    <dbReference type="NCBI Taxonomy" id="1379858"/>
    <lineage>
        <taxon>Bacteria</taxon>
        <taxon>Pseudomonadati</taxon>
        <taxon>Deferribacterota</taxon>
        <taxon>Deferribacteres</taxon>
        <taxon>Deferribacterales</taxon>
        <taxon>Mucispirillaceae</taxon>
        <taxon>Mucispirillum</taxon>
    </lineage>
</organism>